<dbReference type="Pfam" id="PF20077">
    <property type="entry name" value="CcmD_alt"/>
    <property type="match status" value="1"/>
</dbReference>
<evidence type="ECO:0000313" key="2">
    <source>
        <dbReference type="EMBL" id="HFI92799.1"/>
    </source>
</evidence>
<reference evidence="2" key="1">
    <citation type="journal article" date="2020" name="mSystems">
        <title>Genome- and Community-Level Interaction Insights into Carbon Utilization and Element Cycling Functions of Hydrothermarchaeota in Hydrothermal Sediment.</title>
        <authorList>
            <person name="Zhou Z."/>
            <person name="Liu Y."/>
            <person name="Xu W."/>
            <person name="Pan J."/>
            <person name="Luo Z.H."/>
            <person name="Li M."/>
        </authorList>
    </citation>
    <scope>NUCLEOTIDE SEQUENCE [LARGE SCALE GENOMIC DNA]</scope>
    <source>
        <strain evidence="2">SpSt-479</strain>
    </source>
</reference>
<comment type="caution">
    <text evidence="2">The sequence shown here is derived from an EMBL/GenBank/DDBJ whole genome shotgun (WGS) entry which is preliminary data.</text>
</comment>
<gene>
    <name evidence="2" type="ORF">ENS31_14870</name>
</gene>
<dbReference type="NCBIfam" id="TIGR04391">
    <property type="entry name" value="CcmD_alt_fam"/>
    <property type="match status" value="1"/>
</dbReference>
<keyword evidence="1" id="KW-0812">Transmembrane</keyword>
<dbReference type="InterPro" id="IPR030888">
    <property type="entry name" value="Put_ccm"/>
</dbReference>
<dbReference type="AlphaFoldDB" id="A0A7V2ZMN5"/>
<feature type="transmembrane region" description="Helical" evidence="1">
    <location>
        <begin position="12"/>
        <end position="31"/>
    </location>
</feature>
<organism evidence="2">
    <name type="scientific">Ignavibacterium album</name>
    <dbReference type="NCBI Taxonomy" id="591197"/>
    <lineage>
        <taxon>Bacteria</taxon>
        <taxon>Pseudomonadati</taxon>
        <taxon>Ignavibacteriota</taxon>
        <taxon>Ignavibacteria</taxon>
        <taxon>Ignavibacteriales</taxon>
        <taxon>Ignavibacteriaceae</taxon>
        <taxon>Ignavibacterium</taxon>
    </lineage>
</organism>
<accession>A0A7V2ZMN5</accession>
<dbReference type="EMBL" id="DSUJ01000011">
    <property type="protein sequence ID" value="HFI92799.1"/>
    <property type="molecule type" value="Genomic_DNA"/>
</dbReference>
<protein>
    <submittedName>
        <fullName evidence="2">CcmD family protein</fullName>
    </submittedName>
</protein>
<proteinExistence type="predicted"/>
<dbReference type="RefSeq" id="WP_304144346.1">
    <property type="nucleotide sequence ID" value="NZ_JAOAIE010000038.1"/>
</dbReference>
<evidence type="ECO:0000256" key="1">
    <source>
        <dbReference type="SAM" id="Phobius"/>
    </source>
</evidence>
<keyword evidence="1" id="KW-1133">Transmembrane helix</keyword>
<sequence length="49" mass="5889">MEEFLSKNAIYIVMIIVLIVWTGIFFYMLNLDKRIKSVEKELKGEKHEK</sequence>
<keyword evidence="1" id="KW-0472">Membrane</keyword>
<name>A0A7V2ZMN5_9BACT</name>